<gene>
    <name evidence="1" type="ORF">CKF58_01800</name>
</gene>
<dbReference type="Proteomes" id="UP000265916">
    <property type="component" value="Unassembled WGS sequence"/>
</dbReference>
<reference evidence="1 2" key="1">
    <citation type="submission" date="2017-08" db="EMBL/GenBank/DDBJ databases">
        <title>Reclassification of Bisgaard taxon 37 and 44.</title>
        <authorList>
            <person name="Christensen H."/>
        </authorList>
    </citation>
    <scope>NUCLEOTIDE SEQUENCE [LARGE SCALE GENOMIC DNA]</scope>
    <source>
        <strain evidence="1 2">111</strain>
    </source>
</reference>
<evidence type="ECO:0008006" key="3">
    <source>
        <dbReference type="Google" id="ProtNLM"/>
    </source>
</evidence>
<dbReference type="EMBL" id="NRJG01000028">
    <property type="protein sequence ID" value="RIY39706.1"/>
    <property type="molecule type" value="Genomic_DNA"/>
</dbReference>
<evidence type="ECO:0000313" key="1">
    <source>
        <dbReference type="EMBL" id="RIY39706.1"/>
    </source>
</evidence>
<name>A0A3A1YQE0_9GAMM</name>
<dbReference type="SUPFAM" id="SSF54637">
    <property type="entry name" value="Thioesterase/thiol ester dehydrase-isomerase"/>
    <property type="match status" value="1"/>
</dbReference>
<dbReference type="Gene3D" id="3.10.129.10">
    <property type="entry name" value="Hotdog Thioesterase"/>
    <property type="match status" value="1"/>
</dbReference>
<evidence type="ECO:0000313" key="2">
    <source>
        <dbReference type="Proteomes" id="UP000265916"/>
    </source>
</evidence>
<protein>
    <recommendedName>
        <fullName evidence="3">Hotdog family 3-hydroxylacyl-ACP dehydratase</fullName>
    </recommendedName>
</protein>
<dbReference type="InterPro" id="IPR016776">
    <property type="entry name" value="ApeP-like_dehydratase"/>
</dbReference>
<dbReference type="RefSeq" id="WP_119530280.1">
    <property type="nucleotide sequence ID" value="NZ_JBHSSP010000037.1"/>
</dbReference>
<dbReference type="AlphaFoldDB" id="A0A3A1YQE0"/>
<organism evidence="1 2">
    <name type="scientific">Psittacicella hinzii</name>
    <dbReference type="NCBI Taxonomy" id="2028575"/>
    <lineage>
        <taxon>Bacteria</taxon>
        <taxon>Pseudomonadati</taxon>
        <taxon>Pseudomonadota</taxon>
        <taxon>Gammaproteobacteria</taxon>
        <taxon>Pasteurellales</taxon>
        <taxon>Psittacicellaceae</taxon>
        <taxon>Psittacicella</taxon>
    </lineage>
</organism>
<keyword evidence="2" id="KW-1185">Reference proteome</keyword>
<dbReference type="InterPro" id="IPR029069">
    <property type="entry name" value="HotDog_dom_sf"/>
</dbReference>
<dbReference type="OrthoDB" id="9800188at2"/>
<dbReference type="Pfam" id="PF22817">
    <property type="entry name" value="ApeP-like"/>
    <property type="match status" value="1"/>
</dbReference>
<sequence>MTTTRQLTFPFTQVDQLLPQSGAMIQVDRVLDYGANYIVTEFTIRPNNILLEGDKFVNYSALEVMAQSIGCWEGCRSYSQGKPIRLGYFLGSRKIDFYCDAIEIGTTLEIKVQLSLQDETGFGVFDVELFEKASQKLLIKAALNVYSPNK</sequence>
<proteinExistence type="predicted"/>
<dbReference type="PIRSF" id="PIRSF020565">
    <property type="entry name" value="3Ho_Ac_ACP_DH_prd"/>
    <property type="match status" value="1"/>
</dbReference>
<accession>A0A3A1YQE0</accession>
<comment type="caution">
    <text evidence="1">The sequence shown here is derived from an EMBL/GenBank/DDBJ whole genome shotgun (WGS) entry which is preliminary data.</text>
</comment>